<keyword evidence="4" id="KW-0411">Iron-sulfur</keyword>
<keyword evidence="5" id="KW-1015">Disulfide bond</keyword>
<dbReference type="SUPFAM" id="SSF50022">
    <property type="entry name" value="ISP domain"/>
    <property type="match status" value="1"/>
</dbReference>
<evidence type="ECO:0000256" key="6">
    <source>
        <dbReference type="ARBA" id="ARBA00034078"/>
    </source>
</evidence>
<name>A0A5J4L690_9ZZZZ</name>
<dbReference type="AlphaFoldDB" id="A0A5J4L690"/>
<sequence>MKRRDFLKKVIKAFFLTLTAFIFSASVYIYPSNIRKRRFHYIYLMDEDDLPKKGVRKIEFHYEREQRIVNSRVFVVAGNDKFTAFSPVCTHLGCLVNWDNNKKEFLCPCHGGKYNASGEVIAGPPPKPLTRLPLEIKDGKVYVGIKV</sequence>
<dbReference type="InterPro" id="IPR036922">
    <property type="entry name" value="Rieske_2Fe-2S_sf"/>
</dbReference>
<dbReference type="Pfam" id="PF00355">
    <property type="entry name" value="Rieske"/>
    <property type="match status" value="1"/>
</dbReference>
<dbReference type="CDD" id="cd03467">
    <property type="entry name" value="Rieske"/>
    <property type="match status" value="1"/>
</dbReference>
<evidence type="ECO:0000256" key="2">
    <source>
        <dbReference type="ARBA" id="ARBA00022723"/>
    </source>
</evidence>
<comment type="cofactor">
    <cofactor evidence="6">
        <name>[2Fe-2S] cluster</name>
        <dbReference type="ChEBI" id="CHEBI:190135"/>
    </cofactor>
</comment>
<evidence type="ECO:0000313" key="8">
    <source>
        <dbReference type="EMBL" id="GER93056.1"/>
    </source>
</evidence>
<keyword evidence="2" id="KW-0479">Metal-binding</keyword>
<organism evidence="8">
    <name type="scientific">hot springs metagenome</name>
    <dbReference type="NCBI Taxonomy" id="433727"/>
    <lineage>
        <taxon>unclassified sequences</taxon>
        <taxon>metagenomes</taxon>
        <taxon>ecological metagenomes</taxon>
    </lineage>
</organism>
<evidence type="ECO:0000256" key="4">
    <source>
        <dbReference type="ARBA" id="ARBA00023014"/>
    </source>
</evidence>
<dbReference type="InterPro" id="IPR017941">
    <property type="entry name" value="Rieske_2Fe-2S"/>
</dbReference>
<dbReference type="Gene3D" id="2.102.10.10">
    <property type="entry name" value="Rieske [2Fe-2S] iron-sulphur domain"/>
    <property type="match status" value="1"/>
</dbReference>
<dbReference type="EMBL" id="BLAB01000001">
    <property type="protein sequence ID" value="GER93056.1"/>
    <property type="molecule type" value="Genomic_DNA"/>
</dbReference>
<dbReference type="GO" id="GO:0016020">
    <property type="term" value="C:membrane"/>
    <property type="evidence" value="ECO:0007669"/>
    <property type="project" value="InterPro"/>
</dbReference>
<gene>
    <name evidence="8" type="ORF">A45J_0789</name>
</gene>
<dbReference type="PRINTS" id="PR00162">
    <property type="entry name" value="RIESKE"/>
</dbReference>
<keyword evidence="1" id="KW-0001">2Fe-2S</keyword>
<proteinExistence type="predicted"/>
<dbReference type="PANTHER" id="PTHR10134">
    <property type="entry name" value="CYTOCHROME B-C1 COMPLEX SUBUNIT RIESKE, MITOCHONDRIAL"/>
    <property type="match status" value="1"/>
</dbReference>
<protein>
    <submittedName>
        <fullName evidence="8">Cytochrome b6-F complex iron-sulfur subunit</fullName>
    </submittedName>
</protein>
<keyword evidence="3" id="KW-0408">Iron</keyword>
<comment type="caution">
    <text evidence="8">The sequence shown here is derived from an EMBL/GenBank/DDBJ whole genome shotgun (WGS) entry which is preliminary data.</text>
</comment>
<evidence type="ECO:0000256" key="5">
    <source>
        <dbReference type="ARBA" id="ARBA00023157"/>
    </source>
</evidence>
<dbReference type="InterPro" id="IPR005805">
    <property type="entry name" value="Rieske_Fe-S_prot_C"/>
</dbReference>
<dbReference type="PROSITE" id="PS51296">
    <property type="entry name" value="RIESKE"/>
    <property type="match status" value="1"/>
</dbReference>
<dbReference type="GO" id="GO:0046872">
    <property type="term" value="F:metal ion binding"/>
    <property type="evidence" value="ECO:0007669"/>
    <property type="project" value="UniProtKB-KW"/>
</dbReference>
<reference evidence="8" key="1">
    <citation type="submission" date="2019-10" db="EMBL/GenBank/DDBJ databases">
        <title>Metagenomic sequencing of thiosulfate-disproportionating enrichment culture.</title>
        <authorList>
            <person name="Umezawa K."/>
            <person name="Kojima H."/>
            <person name="Fukui M."/>
        </authorList>
    </citation>
    <scope>NUCLEOTIDE SEQUENCE</scope>
    <source>
        <strain evidence="8">45J</strain>
    </source>
</reference>
<dbReference type="InterPro" id="IPR014349">
    <property type="entry name" value="Rieske_Fe-S_prot"/>
</dbReference>
<accession>A0A5J4L690</accession>
<feature type="domain" description="Rieske" evidence="7">
    <location>
        <begin position="42"/>
        <end position="143"/>
    </location>
</feature>
<evidence type="ECO:0000256" key="3">
    <source>
        <dbReference type="ARBA" id="ARBA00023004"/>
    </source>
</evidence>
<evidence type="ECO:0000256" key="1">
    <source>
        <dbReference type="ARBA" id="ARBA00022714"/>
    </source>
</evidence>
<dbReference type="GO" id="GO:0051537">
    <property type="term" value="F:2 iron, 2 sulfur cluster binding"/>
    <property type="evidence" value="ECO:0007669"/>
    <property type="project" value="UniProtKB-KW"/>
</dbReference>
<evidence type="ECO:0000259" key="7">
    <source>
        <dbReference type="PROSITE" id="PS51296"/>
    </source>
</evidence>